<feature type="transmembrane region" description="Helical" evidence="1">
    <location>
        <begin position="76"/>
        <end position="95"/>
    </location>
</feature>
<dbReference type="AlphaFoldDB" id="A0AAN5CQR5"/>
<gene>
    <name evidence="2" type="ORF">PMAYCL1PPCAC_19143</name>
</gene>
<dbReference type="PANTHER" id="PTHR34851">
    <property type="entry name" value="PROTEIN CBG05235-RELATED"/>
    <property type="match status" value="1"/>
</dbReference>
<feature type="transmembrane region" description="Helical" evidence="1">
    <location>
        <begin position="12"/>
        <end position="36"/>
    </location>
</feature>
<keyword evidence="3" id="KW-1185">Reference proteome</keyword>
<keyword evidence="1" id="KW-0472">Membrane</keyword>
<feature type="transmembrane region" description="Helical" evidence="1">
    <location>
        <begin position="42"/>
        <end position="64"/>
    </location>
</feature>
<keyword evidence="1" id="KW-1133">Transmembrane helix</keyword>
<organism evidence="2 3">
    <name type="scientific">Pristionchus mayeri</name>
    <dbReference type="NCBI Taxonomy" id="1317129"/>
    <lineage>
        <taxon>Eukaryota</taxon>
        <taxon>Metazoa</taxon>
        <taxon>Ecdysozoa</taxon>
        <taxon>Nematoda</taxon>
        <taxon>Chromadorea</taxon>
        <taxon>Rhabditida</taxon>
        <taxon>Rhabditina</taxon>
        <taxon>Diplogasteromorpha</taxon>
        <taxon>Diplogasteroidea</taxon>
        <taxon>Neodiplogasteridae</taxon>
        <taxon>Pristionchus</taxon>
    </lineage>
</organism>
<dbReference type="EMBL" id="BTRK01000004">
    <property type="protein sequence ID" value="GMR48948.1"/>
    <property type="molecule type" value="Genomic_DNA"/>
</dbReference>
<accession>A0AAN5CQR5</accession>
<dbReference type="PANTHER" id="PTHR34851:SF5">
    <property type="entry name" value="MARVEL DOMAIN-CONTAINING PROTEIN"/>
    <property type="match status" value="1"/>
</dbReference>
<feature type="transmembrane region" description="Helical" evidence="1">
    <location>
        <begin position="137"/>
        <end position="159"/>
    </location>
</feature>
<keyword evidence="1" id="KW-0812">Transmembrane</keyword>
<dbReference type="Proteomes" id="UP001328107">
    <property type="component" value="Unassembled WGS sequence"/>
</dbReference>
<evidence type="ECO:0000256" key="1">
    <source>
        <dbReference type="SAM" id="Phobius"/>
    </source>
</evidence>
<evidence type="ECO:0000313" key="2">
    <source>
        <dbReference type="EMBL" id="GMR48948.1"/>
    </source>
</evidence>
<reference evidence="3" key="1">
    <citation type="submission" date="2022-10" db="EMBL/GenBank/DDBJ databases">
        <title>Genome assembly of Pristionchus species.</title>
        <authorList>
            <person name="Yoshida K."/>
            <person name="Sommer R.J."/>
        </authorList>
    </citation>
    <scope>NUCLEOTIDE SEQUENCE [LARGE SCALE GENOMIC DNA]</scope>
    <source>
        <strain evidence="3">RS5460</strain>
    </source>
</reference>
<evidence type="ECO:0000313" key="3">
    <source>
        <dbReference type="Proteomes" id="UP001328107"/>
    </source>
</evidence>
<sequence length="226" mass="25157">MANQEILGCHVTSVSIIFVSLTFLANVLIIGGTTFIELSLPVLLAVITIAVVEITTCGMHIVAIREGTSRMVLPNIAVSAFNILLSAALCVLSIIDVTSRNRTMGAEVLLVISPESLAVADNDDGDVSSQLSNSAPILTVSILLSTLYVVAILLNAFILHVHVKCYRYLFFTETQFTQWSDNESRASLFPELTEKEEDWEWSEKTRSITRIKEEDEDDFYYRYLNE</sequence>
<protein>
    <submittedName>
        <fullName evidence="2">Uncharacterized protein</fullName>
    </submittedName>
</protein>
<name>A0AAN5CQR5_9BILA</name>
<comment type="caution">
    <text evidence="2">The sequence shown here is derived from an EMBL/GenBank/DDBJ whole genome shotgun (WGS) entry which is preliminary data.</text>
</comment>
<proteinExistence type="predicted"/>